<evidence type="ECO:0000259" key="8">
    <source>
        <dbReference type="Pfam" id="PF13396"/>
    </source>
</evidence>
<gene>
    <name evidence="9" type="ORF">QFZ46_000448</name>
</gene>
<evidence type="ECO:0000256" key="5">
    <source>
        <dbReference type="ARBA" id="ARBA00023136"/>
    </source>
</evidence>
<dbReference type="RefSeq" id="WP_307357883.1">
    <property type="nucleotide sequence ID" value="NZ_JAUSXK010000001.1"/>
</dbReference>
<proteinExistence type="predicted"/>
<keyword evidence="3 7" id="KW-0812">Transmembrane</keyword>
<organism evidence="9 10">
    <name type="scientific">Microbacterium murale</name>
    <dbReference type="NCBI Taxonomy" id="1081040"/>
    <lineage>
        <taxon>Bacteria</taxon>
        <taxon>Bacillati</taxon>
        <taxon>Actinomycetota</taxon>
        <taxon>Actinomycetes</taxon>
        <taxon>Micrococcales</taxon>
        <taxon>Microbacteriaceae</taxon>
        <taxon>Microbacterium</taxon>
    </lineage>
</organism>
<keyword evidence="4 7" id="KW-1133">Transmembrane helix</keyword>
<feature type="region of interest" description="Disordered" evidence="6">
    <location>
        <begin position="65"/>
        <end position="97"/>
    </location>
</feature>
<keyword evidence="10" id="KW-1185">Reference proteome</keyword>
<evidence type="ECO:0000313" key="9">
    <source>
        <dbReference type="EMBL" id="MDQ0642288.1"/>
    </source>
</evidence>
<sequence>MPFVSLLIIALMIIALIDIIKRDDSQVKYLPKMVWIIIVILLPLIGSALWFALGREYGEGGISMPRMPRRAAPPRSQAASAAQTWSPPAEARTTEQQIADLDREIEEWELRQQIEARKRERGEPDTA</sequence>
<dbReference type="Proteomes" id="UP001239085">
    <property type="component" value="Unassembled WGS sequence"/>
</dbReference>
<feature type="domain" description="Cardiolipin synthase N-terminal" evidence="8">
    <location>
        <begin position="10"/>
        <end position="55"/>
    </location>
</feature>
<name>A0ABU0P4P1_9MICO</name>
<feature type="compositionally biased region" description="Low complexity" evidence="6">
    <location>
        <begin position="73"/>
        <end position="83"/>
    </location>
</feature>
<protein>
    <recommendedName>
        <fullName evidence="8">Cardiolipin synthase N-terminal domain-containing protein</fullName>
    </recommendedName>
</protein>
<dbReference type="InterPro" id="IPR027379">
    <property type="entry name" value="CLS_N"/>
</dbReference>
<comment type="subcellular location">
    <subcellularLocation>
        <location evidence="1">Cell membrane</location>
        <topology evidence="1">Multi-pass membrane protein</topology>
    </subcellularLocation>
</comment>
<evidence type="ECO:0000256" key="1">
    <source>
        <dbReference type="ARBA" id="ARBA00004651"/>
    </source>
</evidence>
<evidence type="ECO:0000256" key="3">
    <source>
        <dbReference type="ARBA" id="ARBA00022692"/>
    </source>
</evidence>
<accession>A0ABU0P4P1</accession>
<evidence type="ECO:0000256" key="2">
    <source>
        <dbReference type="ARBA" id="ARBA00022475"/>
    </source>
</evidence>
<evidence type="ECO:0000256" key="7">
    <source>
        <dbReference type="SAM" id="Phobius"/>
    </source>
</evidence>
<evidence type="ECO:0000313" key="10">
    <source>
        <dbReference type="Proteomes" id="UP001239085"/>
    </source>
</evidence>
<dbReference type="EMBL" id="JAUSXK010000001">
    <property type="protein sequence ID" value="MDQ0642288.1"/>
    <property type="molecule type" value="Genomic_DNA"/>
</dbReference>
<dbReference type="Pfam" id="PF13396">
    <property type="entry name" value="PLDc_N"/>
    <property type="match status" value="1"/>
</dbReference>
<comment type="caution">
    <text evidence="9">The sequence shown here is derived from an EMBL/GenBank/DDBJ whole genome shotgun (WGS) entry which is preliminary data.</text>
</comment>
<evidence type="ECO:0000256" key="6">
    <source>
        <dbReference type="SAM" id="MobiDB-lite"/>
    </source>
</evidence>
<feature type="transmembrane region" description="Helical" evidence="7">
    <location>
        <begin position="33"/>
        <end position="53"/>
    </location>
</feature>
<evidence type="ECO:0000256" key="4">
    <source>
        <dbReference type="ARBA" id="ARBA00022989"/>
    </source>
</evidence>
<reference evidence="9 10" key="1">
    <citation type="submission" date="2023-07" db="EMBL/GenBank/DDBJ databases">
        <title>Comparative genomics of wheat-associated soil bacteria to identify genetic determinants of phenazine resistance.</title>
        <authorList>
            <person name="Mouncey N."/>
        </authorList>
    </citation>
    <scope>NUCLEOTIDE SEQUENCE [LARGE SCALE GENOMIC DNA]</scope>
    <source>
        <strain evidence="9 10">W2I7</strain>
    </source>
</reference>
<keyword evidence="2" id="KW-1003">Cell membrane</keyword>
<keyword evidence="5 7" id="KW-0472">Membrane</keyword>